<evidence type="ECO:0000313" key="3">
    <source>
        <dbReference type="EMBL" id="TCO17002.1"/>
    </source>
</evidence>
<evidence type="ECO:0000259" key="2">
    <source>
        <dbReference type="Pfam" id="PF01370"/>
    </source>
</evidence>
<dbReference type="Proteomes" id="UP000295818">
    <property type="component" value="Unassembled WGS sequence"/>
</dbReference>
<dbReference type="RefSeq" id="WP_132192425.1">
    <property type="nucleotide sequence ID" value="NZ_SLWM01000015.1"/>
</dbReference>
<sequence>MSLHVIVGAGPVGSATARLLAAHGEQVRLITRSGSGPQSGVGGSRPSDGGFARGGGEAGVGGIECVAADASDAEVLSRHTEGAVALYSCAGPAYHRWPTDWPPMGAALVRTAEVSGAVLVTTANLYGYGEVDGPMTEETPLRPNSVKGQVRAKLWEDALAAHEAGRIRTAEVRGSDYLGARTVSPFSVMVLPKVLTGGRGSMPADLDAPHSWTYVGDVARTLIAVAADESTWGRPWHVPTPEAMSVRALATRAAELAGAPVARVSKMPAVALRLAGLFNRDAREMIETQYQRQRPFVLDSTAATVALGIEPTSTDEALRETIDGIRTQSAT</sequence>
<evidence type="ECO:0000256" key="1">
    <source>
        <dbReference type="SAM" id="MobiDB-lite"/>
    </source>
</evidence>
<dbReference type="Pfam" id="PF01370">
    <property type="entry name" value="Epimerase"/>
    <property type="match status" value="1"/>
</dbReference>
<organism evidence="3 4">
    <name type="scientific">Kribbella orskensis</name>
    <dbReference type="NCBI Taxonomy" id="2512216"/>
    <lineage>
        <taxon>Bacteria</taxon>
        <taxon>Bacillati</taxon>
        <taxon>Actinomycetota</taxon>
        <taxon>Actinomycetes</taxon>
        <taxon>Propionibacteriales</taxon>
        <taxon>Kribbellaceae</taxon>
        <taxon>Kribbella</taxon>
    </lineage>
</organism>
<dbReference type="InterPro" id="IPR001509">
    <property type="entry name" value="Epimerase_deHydtase"/>
</dbReference>
<dbReference type="EMBL" id="SLWM01000015">
    <property type="protein sequence ID" value="TCO17002.1"/>
    <property type="molecule type" value="Genomic_DNA"/>
</dbReference>
<keyword evidence="4" id="KW-1185">Reference proteome</keyword>
<feature type="region of interest" description="Disordered" evidence="1">
    <location>
        <begin position="31"/>
        <end position="54"/>
    </location>
</feature>
<feature type="domain" description="NAD-dependent epimerase/dehydratase" evidence="2">
    <location>
        <begin position="6"/>
        <end position="228"/>
    </location>
</feature>
<proteinExistence type="predicted"/>
<comment type="caution">
    <text evidence="3">The sequence shown here is derived from an EMBL/GenBank/DDBJ whole genome shotgun (WGS) entry which is preliminary data.</text>
</comment>
<evidence type="ECO:0000313" key="4">
    <source>
        <dbReference type="Proteomes" id="UP000295818"/>
    </source>
</evidence>
<dbReference type="InterPro" id="IPR036291">
    <property type="entry name" value="NAD(P)-bd_dom_sf"/>
</dbReference>
<dbReference type="Gene3D" id="3.40.50.720">
    <property type="entry name" value="NAD(P)-binding Rossmann-like Domain"/>
    <property type="match status" value="1"/>
</dbReference>
<reference evidence="3 4" key="1">
    <citation type="journal article" date="2015" name="Stand. Genomic Sci.">
        <title>Genomic Encyclopedia of Bacterial and Archaeal Type Strains, Phase III: the genomes of soil and plant-associated and newly described type strains.</title>
        <authorList>
            <person name="Whitman W.B."/>
            <person name="Woyke T."/>
            <person name="Klenk H.P."/>
            <person name="Zhou Y."/>
            <person name="Lilburn T.G."/>
            <person name="Beck B.J."/>
            <person name="De Vos P."/>
            <person name="Vandamme P."/>
            <person name="Eisen J.A."/>
            <person name="Garrity G."/>
            <person name="Hugenholtz P."/>
            <person name="Kyrpides N.C."/>
        </authorList>
    </citation>
    <scope>NUCLEOTIDE SEQUENCE [LARGE SCALE GENOMIC DNA]</scope>
    <source>
        <strain evidence="3 4">VKM Ac-2538</strain>
    </source>
</reference>
<name>A0ABY2BFA8_9ACTN</name>
<gene>
    <name evidence="3" type="ORF">EV644_11522</name>
</gene>
<protein>
    <submittedName>
        <fullName evidence="3">Nucleoside-diphosphate-sugar epimerase</fullName>
    </submittedName>
</protein>
<dbReference type="SUPFAM" id="SSF51735">
    <property type="entry name" value="NAD(P)-binding Rossmann-fold domains"/>
    <property type="match status" value="1"/>
</dbReference>
<accession>A0ABY2BFA8</accession>